<dbReference type="Proteomes" id="UP001527181">
    <property type="component" value="Unassembled WGS sequence"/>
</dbReference>
<reference evidence="2 3" key="1">
    <citation type="submission" date="2022-05" db="EMBL/GenBank/DDBJ databases">
        <title>Genome Sequencing of Bee-Associated Microbes.</title>
        <authorList>
            <person name="Dunlap C."/>
        </authorList>
    </citation>
    <scope>NUCLEOTIDE SEQUENCE [LARGE SCALE GENOMIC DNA]</scope>
    <source>
        <strain evidence="2 3">NRRL B-04010</strain>
    </source>
</reference>
<accession>A0ABT4H3W8</accession>
<dbReference type="InterPro" id="IPR025248">
    <property type="entry name" value="DUF4007"/>
</dbReference>
<evidence type="ECO:0000259" key="1">
    <source>
        <dbReference type="Pfam" id="PF13182"/>
    </source>
</evidence>
<sequence>MKFGHHQSFYLRVNWLAKAMKMRNEDPHFFYNDFGFEKIGLGRNMVKSLRYWVIATSVMEEAKDENQKPIHRLTTFGQLVFDNDRFIRLPLTAAVLHCLLASNKDQATTWYWFFNEYGHRSSKNEDLLDALMDWIQKHHNRTVSVNTLKRDIECLKHMYTVQAKIGDDPEEIVASPLSGLQLLYDSKELFVKRSPEAHQIELDALYFNLLYYCNLHEVNSVTLEEILVKPMLWGKLFHLSSNQILEVLEILHADSLYPVKFVRTNQIYNLNIVVEDAYAFLQKAYARKAAY</sequence>
<evidence type="ECO:0000313" key="3">
    <source>
        <dbReference type="Proteomes" id="UP001527181"/>
    </source>
</evidence>
<dbReference type="RefSeq" id="WP_268599926.1">
    <property type="nucleotide sequence ID" value="NZ_JAMDNP010000063.1"/>
</dbReference>
<comment type="caution">
    <text evidence="2">The sequence shown here is derived from an EMBL/GenBank/DDBJ whole genome shotgun (WGS) entry which is preliminary data.</text>
</comment>
<name>A0ABT4H3W8_PAEAL</name>
<protein>
    <submittedName>
        <fullName evidence="2">DUF4007 family protein</fullName>
    </submittedName>
</protein>
<keyword evidence="3" id="KW-1185">Reference proteome</keyword>
<evidence type="ECO:0000313" key="2">
    <source>
        <dbReference type="EMBL" id="MCY9763665.1"/>
    </source>
</evidence>
<feature type="domain" description="DUF4007" evidence="1">
    <location>
        <begin position="3"/>
        <end position="285"/>
    </location>
</feature>
<dbReference type="Pfam" id="PF13182">
    <property type="entry name" value="DUF4007"/>
    <property type="match status" value="1"/>
</dbReference>
<proteinExistence type="predicted"/>
<dbReference type="EMBL" id="JAMDNP010000063">
    <property type="protein sequence ID" value="MCY9763665.1"/>
    <property type="molecule type" value="Genomic_DNA"/>
</dbReference>
<organism evidence="2 3">
    <name type="scientific">Paenibacillus alvei</name>
    <name type="common">Bacillus alvei</name>
    <dbReference type="NCBI Taxonomy" id="44250"/>
    <lineage>
        <taxon>Bacteria</taxon>
        <taxon>Bacillati</taxon>
        <taxon>Bacillota</taxon>
        <taxon>Bacilli</taxon>
        <taxon>Bacillales</taxon>
        <taxon>Paenibacillaceae</taxon>
        <taxon>Paenibacillus</taxon>
    </lineage>
</organism>
<gene>
    <name evidence="2" type="ORF">M5X12_24455</name>
</gene>